<dbReference type="Proteomes" id="UP000316304">
    <property type="component" value="Unassembled WGS sequence"/>
</dbReference>
<feature type="transmembrane region" description="Helical" evidence="1">
    <location>
        <begin position="113"/>
        <end position="136"/>
    </location>
</feature>
<sequence>MVNRKEVRNHSEFLASTSLRFSGGTVPCSRSSREWDLADTFTLPDAWRTKPRVVHFLNETLSTNLLKIRAFPDAVDAITDYGAPTAVPISLFLCLPKSLPVRLRKLMQNQRHLPQIVTAWLALLALGTMVVAPTVASASCRACEACGASQGGTSDVQSCCATDVAGQMDHVHCIATTDGLIDRCPCETCWGPIESHHPVPVPSGNPISLAVDAAEPSLNDPWSGTTFSTRVVAPTLFLPAQAQCARLCRWRK</sequence>
<comment type="caution">
    <text evidence="2">The sequence shown here is derived from an EMBL/GenBank/DDBJ whole genome shotgun (WGS) entry which is preliminary data.</text>
</comment>
<dbReference type="AlphaFoldDB" id="A0A5C6CKN6"/>
<reference evidence="2 3" key="1">
    <citation type="submission" date="2019-02" db="EMBL/GenBank/DDBJ databases">
        <title>Deep-cultivation of Planctomycetes and their phenomic and genomic characterization uncovers novel biology.</title>
        <authorList>
            <person name="Wiegand S."/>
            <person name="Jogler M."/>
            <person name="Boedeker C."/>
            <person name="Pinto D."/>
            <person name="Vollmers J."/>
            <person name="Rivas-Marin E."/>
            <person name="Kohn T."/>
            <person name="Peeters S.H."/>
            <person name="Heuer A."/>
            <person name="Rast P."/>
            <person name="Oberbeckmann S."/>
            <person name="Bunk B."/>
            <person name="Jeske O."/>
            <person name="Meyerdierks A."/>
            <person name="Storesund J.E."/>
            <person name="Kallscheuer N."/>
            <person name="Luecker S."/>
            <person name="Lage O.M."/>
            <person name="Pohl T."/>
            <person name="Merkel B.J."/>
            <person name="Hornburger P."/>
            <person name="Mueller R.-W."/>
            <person name="Bruemmer F."/>
            <person name="Labrenz M."/>
            <person name="Spormann A.M."/>
            <person name="Op Den Camp H."/>
            <person name="Overmann J."/>
            <person name="Amann R."/>
            <person name="Jetten M.S.M."/>
            <person name="Mascher T."/>
            <person name="Medema M.H."/>
            <person name="Devos D.P."/>
            <person name="Kaster A.-K."/>
            <person name="Ovreas L."/>
            <person name="Rohde M."/>
            <person name="Galperin M.Y."/>
            <person name="Jogler C."/>
        </authorList>
    </citation>
    <scope>NUCLEOTIDE SEQUENCE [LARGE SCALE GENOMIC DNA]</scope>
    <source>
        <strain evidence="2 3">Pla52o</strain>
    </source>
</reference>
<gene>
    <name evidence="2" type="ORF">Pla52o_12790</name>
</gene>
<accession>A0A5C6CKN6</accession>
<keyword evidence="3" id="KW-1185">Reference proteome</keyword>
<keyword evidence="1" id="KW-0812">Transmembrane</keyword>
<keyword evidence="1" id="KW-0472">Membrane</keyword>
<name>A0A5C6CKN6_9BACT</name>
<evidence type="ECO:0000256" key="1">
    <source>
        <dbReference type="SAM" id="Phobius"/>
    </source>
</evidence>
<evidence type="ECO:0000313" key="3">
    <source>
        <dbReference type="Proteomes" id="UP000316304"/>
    </source>
</evidence>
<dbReference type="EMBL" id="SJPT01000002">
    <property type="protein sequence ID" value="TWU24982.1"/>
    <property type="molecule type" value="Genomic_DNA"/>
</dbReference>
<proteinExistence type="predicted"/>
<protein>
    <submittedName>
        <fullName evidence="2">Uncharacterized protein</fullName>
    </submittedName>
</protein>
<evidence type="ECO:0000313" key="2">
    <source>
        <dbReference type="EMBL" id="TWU24982.1"/>
    </source>
</evidence>
<organism evidence="2 3">
    <name type="scientific">Novipirellula galeiformis</name>
    <dbReference type="NCBI Taxonomy" id="2528004"/>
    <lineage>
        <taxon>Bacteria</taxon>
        <taxon>Pseudomonadati</taxon>
        <taxon>Planctomycetota</taxon>
        <taxon>Planctomycetia</taxon>
        <taxon>Pirellulales</taxon>
        <taxon>Pirellulaceae</taxon>
        <taxon>Novipirellula</taxon>
    </lineage>
</organism>
<keyword evidence="1" id="KW-1133">Transmembrane helix</keyword>